<dbReference type="EMBL" id="JBBWWT010000008">
    <property type="protein sequence ID" value="MEL1265750.1"/>
    <property type="molecule type" value="Genomic_DNA"/>
</dbReference>
<dbReference type="Proteomes" id="UP001459204">
    <property type="component" value="Unassembled WGS sequence"/>
</dbReference>
<accession>A0ABU9J3C9</accession>
<reference evidence="2 3" key="1">
    <citation type="submission" date="2024-04" db="EMBL/GenBank/DDBJ databases">
        <title>Draft genome sequence of Pseudoxanthomonas putridarboris WD12.</title>
        <authorList>
            <person name="Oh J."/>
        </authorList>
    </citation>
    <scope>NUCLEOTIDE SEQUENCE [LARGE SCALE GENOMIC DNA]</scope>
    <source>
        <strain evidence="2 3">WD12</strain>
    </source>
</reference>
<feature type="signal peptide" evidence="1">
    <location>
        <begin position="1"/>
        <end position="26"/>
    </location>
</feature>
<keyword evidence="3" id="KW-1185">Reference proteome</keyword>
<dbReference type="RefSeq" id="WP_341726923.1">
    <property type="nucleotide sequence ID" value="NZ_JBBWWT010000008.1"/>
</dbReference>
<protein>
    <recommendedName>
        <fullName evidence="4">Secreted protein</fullName>
    </recommendedName>
</protein>
<evidence type="ECO:0000313" key="2">
    <source>
        <dbReference type="EMBL" id="MEL1265750.1"/>
    </source>
</evidence>
<name>A0ABU9J3C9_9GAMM</name>
<feature type="chain" id="PRO_5047064255" description="Secreted protein" evidence="1">
    <location>
        <begin position="27"/>
        <end position="254"/>
    </location>
</feature>
<evidence type="ECO:0008006" key="4">
    <source>
        <dbReference type="Google" id="ProtNLM"/>
    </source>
</evidence>
<proteinExistence type="predicted"/>
<sequence>MSQLKQTVSIASLCLATLFASPFTMAANPIVTPQVTCGSASSQVLQGGFVVSLTCDGKRISGIGTTMDTATSNANAIASLLQYDVRCSYSSYSGGPGAFVVSFGCSRPNSDGTTGRSSHVGGVGTTLTDAGNNIFGFAQLYAASNGYRCDSSETKVIPGGYITNFGCGYPSTSGGTGRASTIGGIGSTATDAAQNTLGFAELGASIDRKCSIVSAGIVGAAFEVRVSCSGRSVTGYGSTLTSAGRDALLQAQSL</sequence>
<evidence type="ECO:0000313" key="3">
    <source>
        <dbReference type="Proteomes" id="UP001459204"/>
    </source>
</evidence>
<organism evidence="2 3">
    <name type="scientific">Pseudoxanthomonas putridarboris</name>
    <dbReference type="NCBI Taxonomy" id="752605"/>
    <lineage>
        <taxon>Bacteria</taxon>
        <taxon>Pseudomonadati</taxon>
        <taxon>Pseudomonadota</taxon>
        <taxon>Gammaproteobacteria</taxon>
        <taxon>Lysobacterales</taxon>
        <taxon>Lysobacteraceae</taxon>
        <taxon>Pseudoxanthomonas</taxon>
    </lineage>
</organism>
<keyword evidence="1" id="KW-0732">Signal</keyword>
<evidence type="ECO:0000256" key="1">
    <source>
        <dbReference type="SAM" id="SignalP"/>
    </source>
</evidence>
<gene>
    <name evidence="2" type="ORF">AAD027_15450</name>
</gene>
<comment type="caution">
    <text evidence="2">The sequence shown here is derived from an EMBL/GenBank/DDBJ whole genome shotgun (WGS) entry which is preliminary data.</text>
</comment>